<dbReference type="InterPro" id="IPR025110">
    <property type="entry name" value="AMP-bd_C"/>
</dbReference>
<keyword evidence="2 5" id="KW-0436">Ligase</keyword>
<gene>
    <name evidence="5" type="ORF">SAMN05443429_1028</name>
</gene>
<dbReference type="Proteomes" id="UP000184335">
    <property type="component" value="Unassembled WGS sequence"/>
</dbReference>
<dbReference type="Pfam" id="PF00501">
    <property type="entry name" value="AMP-binding"/>
    <property type="match status" value="1"/>
</dbReference>
<name>A0A1M6BHM1_9FLAO</name>
<reference evidence="5 6" key="1">
    <citation type="submission" date="2016-11" db="EMBL/GenBank/DDBJ databases">
        <authorList>
            <person name="Jaros S."/>
            <person name="Januszkiewicz K."/>
            <person name="Wedrychowicz H."/>
        </authorList>
    </citation>
    <scope>NUCLEOTIDE SEQUENCE [LARGE SCALE GENOMIC DNA]</scope>
    <source>
        <strain evidence="5 6">DSM 25479</strain>
    </source>
</reference>
<dbReference type="GO" id="GO:0016405">
    <property type="term" value="F:CoA-ligase activity"/>
    <property type="evidence" value="ECO:0007669"/>
    <property type="project" value="TreeGrafter"/>
</dbReference>
<comment type="similarity">
    <text evidence="1">Belongs to the ATP-dependent AMP-binding enzyme family.</text>
</comment>
<proteinExistence type="inferred from homology"/>
<organism evidence="5 6">
    <name type="scientific">Cruoricaptor ignavus</name>
    <dbReference type="NCBI Taxonomy" id="1118202"/>
    <lineage>
        <taxon>Bacteria</taxon>
        <taxon>Pseudomonadati</taxon>
        <taxon>Bacteroidota</taxon>
        <taxon>Flavobacteriia</taxon>
        <taxon>Flavobacteriales</taxon>
        <taxon>Weeksellaceae</taxon>
        <taxon>Cruoricaptor</taxon>
    </lineage>
</organism>
<sequence length="441" mass="49489">MITRLTQHEGTAIITDYAVYSYQQLYDKILAYKEELSQINKGEVVGIFSDYSFESIALFLALSTMPVIAVPIVPTTDAELQNKLNAASVQWLLSISNGILNFEKTGIEYSEIDNYKNITDKNQSGLVLFSSGTTGTPKVMVHNLSQLMDSFAPPKKTRNLNFLLFLLFDHIGGINTLLNCLNSGAAITIPSNRNPEYILQLISEKKIQILPTSPTFLNLMLMTENFNQYDLSSLKMITYGTERMPQNLLLKVKEKMPKVKLLQTFGTSETGILKTESKSSTSLYFKIIDPDYDYRIEDGQLYLKSKNVVNGYLNQDSQQFLGGGWFATGDLIETDEDGYIKIIGRLNKVINVGGQKVLPKEVEDVINKVPGVVDSTVFARDNAITGQMVCAEIVKTKDSEEAVLKKEILTYCRQELDKYKVPSKIIFADALSFSNRFKKTK</sequence>
<dbReference type="PANTHER" id="PTHR24096">
    <property type="entry name" value="LONG-CHAIN-FATTY-ACID--COA LIGASE"/>
    <property type="match status" value="1"/>
</dbReference>
<dbReference type="SUPFAM" id="SSF56801">
    <property type="entry name" value="Acetyl-CoA synthetase-like"/>
    <property type="match status" value="1"/>
</dbReference>
<dbReference type="AlphaFoldDB" id="A0A1M6BHM1"/>
<dbReference type="EMBL" id="FQYI01000002">
    <property type="protein sequence ID" value="SHI48234.1"/>
    <property type="molecule type" value="Genomic_DNA"/>
</dbReference>
<evidence type="ECO:0000313" key="6">
    <source>
        <dbReference type="Proteomes" id="UP000184335"/>
    </source>
</evidence>
<evidence type="ECO:0000256" key="2">
    <source>
        <dbReference type="ARBA" id="ARBA00022598"/>
    </source>
</evidence>
<dbReference type="PANTHER" id="PTHR24096:SF149">
    <property type="entry name" value="AMP-BINDING DOMAIN-CONTAINING PROTEIN-RELATED"/>
    <property type="match status" value="1"/>
</dbReference>
<dbReference type="CDD" id="cd04433">
    <property type="entry name" value="AFD_class_I"/>
    <property type="match status" value="1"/>
</dbReference>
<dbReference type="InterPro" id="IPR000873">
    <property type="entry name" value="AMP-dep_synth/lig_dom"/>
</dbReference>
<dbReference type="STRING" id="1118202.SAMN05443429_1028"/>
<dbReference type="OrthoDB" id="9765680at2"/>
<dbReference type="Gene3D" id="3.30.300.30">
    <property type="match status" value="1"/>
</dbReference>
<accession>A0A1M6BHM1</accession>
<evidence type="ECO:0000259" key="3">
    <source>
        <dbReference type="Pfam" id="PF00501"/>
    </source>
</evidence>
<dbReference type="Pfam" id="PF13193">
    <property type="entry name" value="AMP-binding_C"/>
    <property type="match status" value="1"/>
</dbReference>
<dbReference type="Gene3D" id="3.40.50.12780">
    <property type="entry name" value="N-terminal domain of ligase-like"/>
    <property type="match status" value="1"/>
</dbReference>
<keyword evidence="6" id="KW-1185">Reference proteome</keyword>
<protein>
    <submittedName>
        <fullName evidence="5">Acyl-CoA synthetase (AMP-forming)/AMP-acid ligase II</fullName>
    </submittedName>
</protein>
<dbReference type="InterPro" id="IPR045851">
    <property type="entry name" value="AMP-bd_C_sf"/>
</dbReference>
<dbReference type="InterPro" id="IPR020845">
    <property type="entry name" value="AMP-binding_CS"/>
</dbReference>
<evidence type="ECO:0000313" key="5">
    <source>
        <dbReference type="EMBL" id="SHI48234.1"/>
    </source>
</evidence>
<dbReference type="InterPro" id="IPR042099">
    <property type="entry name" value="ANL_N_sf"/>
</dbReference>
<evidence type="ECO:0000259" key="4">
    <source>
        <dbReference type="Pfam" id="PF13193"/>
    </source>
</evidence>
<evidence type="ECO:0000256" key="1">
    <source>
        <dbReference type="ARBA" id="ARBA00006432"/>
    </source>
</evidence>
<feature type="domain" description="AMP-dependent synthetase/ligase" evidence="3">
    <location>
        <begin position="9"/>
        <end position="313"/>
    </location>
</feature>
<feature type="domain" description="AMP-binding enzyme C-terminal" evidence="4">
    <location>
        <begin position="361"/>
        <end position="432"/>
    </location>
</feature>
<dbReference type="RefSeq" id="WP_073178029.1">
    <property type="nucleotide sequence ID" value="NZ_FQYI01000002.1"/>
</dbReference>
<dbReference type="PROSITE" id="PS00455">
    <property type="entry name" value="AMP_BINDING"/>
    <property type="match status" value="1"/>
</dbReference>